<dbReference type="STRING" id="49451.A0A314LF02"/>
<dbReference type="Gene3D" id="1.10.287.660">
    <property type="entry name" value="Helix hairpin bin"/>
    <property type="match status" value="1"/>
</dbReference>
<evidence type="ECO:0000256" key="8">
    <source>
        <dbReference type="PIRSR" id="PIRSR602401-1"/>
    </source>
</evidence>
<accession>A0A314LF02</accession>
<dbReference type="InterPro" id="IPR002401">
    <property type="entry name" value="Cyt_P450_E_grp-I"/>
</dbReference>
<keyword evidence="6 9" id="KW-0653">Protein transport</keyword>
<keyword evidence="5" id="KW-0967">Endosome</keyword>
<evidence type="ECO:0000259" key="12">
    <source>
        <dbReference type="PROSITE" id="PS51314"/>
    </source>
</evidence>
<dbReference type="InterPro" id="IPR050196">
    <property type="entry name" value="Cytochrome_P450_Monoox"/>
</dbReference>
<dbReference type="Pfam" id="PF00067">
    <property type="entry name" value="p450"/>
    <property type="match status" value="1"/>
</dbReference>
<dbReference type="GO" id="GO:0016117">
    <property type="term" value="P:carotenoid biosynthetic process"/>
    <property type="evidence" value="ECO:0007669"/>
    <property type="project" value="TreeGrafter"/>
</dbReference>
<keyword evidence="7" id="KW-0560">Oxidoreductase</keyword>
<dbReference type="EMBL" id="MJEQ01000048">
    <property type="protein sequence ID" value="OIT40142.1"/>
    <property type="molecule type" value="Genomic_DNA"/>
</dbReference>
<protein>
    <submittedName>
        <fullName evidence="13">Carotene epsilon-monooxygenase, chloroplastic</fullName>
    </submittedName>
</protein>
<dbReference type="InterPro" id="IPR036396">
    <property type="entry name" value="Cyt_P450_sf"/>
</dbReference>
<gene>
    <name evidence="13" type="primary">CYP97C1_0</name>
    <name evidence="13" type="ORF">A4A49_25842</name>
</gene>
<dbReference type="GO" id="GO:0015031">
    <property type="term" value="P:protein transport"/>
    <property type="evidence" value="ECO:0007669"/>
    <property type="project" value="UniProtKB-UniRule"/>
</dbReference>
<dbReference type="GO" id="GO:0020037">
    <property type="term" value="F:heme binding"/>
    <property type="evidence" value="ECO:0007669"/>
    <property type="project" value="InterPro"/>
</dbReference>
<evidence type="ECO:0000256" key="7">
    <source>
        <dbReference type="ARBA" id="ARBA00023002"/>
    </source>
</evidence>
<keyword evidence="10" id="KW-0175">Coiled coil</keyword>
<evidence type="ECO:0000256" key="3">
    <source>
        <dbReference type="ARBA" id="ARBA00010617"/>
    </source>
</evidence>
<dbReference type="SUPFAM" id="SSF48264">
    <property type="entry name" value="Cytochrome P450"/>
    <property type="match status" value="1"/>
</dbReference>
<dbReference type="InterPro" id="IPR009851">
    <property type="entry name" value="Mod_r"/>
</dbReference>
<evidence type="ECO:0000256" key="9">
    <source>
        <dbReference type="PROSITE-ProRule" id="PRU00646"/>
    </source>
</evidence>
<proteinExistence type="inferred from homology"/>
<reference evidence="13" key="1">
    <citation type="submission" date="2016-11" db="EMBL/GenBank/DDBJ databases">
        <title>The genome of Nicotiana attenuata.</title>
        <authorList>
            <person name="Xu S."/>
            <person name="Brockmoeller T."/>
            <person name="Gaquerel E."/>
            <person name="Navarro A."/>
            <person name="Kuhl H."/>
            <person name="Gase K."/>
            <person name="Ling Z."/>
            <person name="Zhou W."/>
            <person name="Kreitzer C."/>
            <person name="Stanke M."/>
            <person name="Tang H."/>
            <person name="Lyons E."/>
            <person name="Pandey P."/>
            <person name="Pandey S.P."/>
            <person name="Timmermann B."/>
            <person name="Baldwin I.T."/>
        </authorList>
    </citation>
    <scope>NUCLEOTIDE SEQUENCE [LARGE SCALE GENOMIC DNA]</scope>
    <source>
        <strain evidence="13">UT</strain>
    </source>
</reference>
<name>A0A314LF02_NICAT</name>
<evidence type="ECO:0000313" key="14">
    <source>
        <dbReference type="Proteomes" id="UP000187609"/>
    </source>
</evidence>
<organism evidence="13 14">
    <name type="scientific">Nicotiana attenuata</name>
    <name type="common">Coyote tobacco</name>
    <dbReference type="NCBI Taxonomy" id="49451"/>
    <lineage>
        <taxon>Eukaryota</taxon>
        <taxon>Viridiplantae</taxon>
        <taxon>Streptophyta</taxon>
        <taxon>Embryophyta</taxon>
        <taxon>Tracheophyta</taxon>
        <taxon>Spermatophyta</taxon>
        <taxon>Magnoliopsida</taxon>
        <taxon>eudicotyledons</taxon>
        <taxon>Gunneridae</taxon>
        <taxon>Pentapetalae</taxon>
        <taxon>asterids</taxon>
        <taxon>lamiids</taxon>
        <taxon>Solanales</taxon>
        <taxon>Solanaceae</taxon>
        <taxon>Nicotianoideae</taxon>
        <taxon>Nicotianeae</taxon>
        <taxon>Nicotiana</taxon>
    </lineage>
</organism>
<dbReference type="GO" id="GO:0016705">
    <property type="term" value="F:oxidoreductase activity, acting on paired donors, with incorporation or reduction of molecular oxygen"/>
    <property type="evidence" value="ECO:0007669"/>
    <property type="project" value="InterPro"/>
</dbReference>
<dbReference type="Pfam" id="PF07200">
    <property type="entry name" value="Mod_r"/>
    <property type="match status" value="1"/>
</dbReference>
<keyword evidence="8" id="KW-0349">Heme</keyword>
<feature type="binding site" description="axial binding residue" evidence="8">
    <location>
        <position position="663"/>
    </location>
    <ligand>
        <name>heme</name>
        <dbReference type="ChEBI" id="CHEBI:30413"/>
    </ligand>
    <ligandPart>
        <name>Fe</name>
        <dbReference type="ChEBI" id="CHEBI:18248"/>
    </ligandPart>
</feature>
<keyword evidence="8" id="KW-0408">Iron</keyword>
<dbReference type="InterPro" id="IPR037202">
    <property type="entry name" value="ESCRT_assembly_dom"/>
</dbReference>
<comment type="similarity">
    <text evidence="2">Belongs to the VPS37 family.</text>
</comment>
<comment type="caution">
    <text evidence="13">The sequence shown here is derived from an EMBL/GenBank/DDBJ whole genome shotgun (WGS) entry which is preliminary data.</text>
</comment>
<evidence type="ECO:0000256" key="11">
    <source>
        <dbReference type="SAM" id="MobiDB-lite"/>
    </source>
</evidence>
<comment type="subcellular location">
    <subcellularLocation>
        <location evidence="1">Endosome</location>
    </subcellularLocation>
</comment>
<dbReference type="Gene3D" id="1.10.630.10">
    <property type="entry name" value="Cytochrome P450"/>
    <property type="match status" value="1"/>
</dbReference>
<keyword evidence="4 9" id="KW-0813">Transport</keyword>
<feature type="coiled-coil region" evidence="10">
    <location>
        <begin position="110"/>
        <end position="195"/>
    </location>
</feature>
<dbReference type="PANTHER" id="PTHR24291:SF134">
    <property type="entry name" value="CAROTENE EPSILON-MONOOXYGENASE, CHLOROPLASTIC"/>
    <property type="match status" value="1"/>
</dbReference>
<comment type="similarity">
    <text evidence="3">Belongs to the cytochrome P450 family.</text>
</comment>
<dbReference type="AlphaFoldDB" id="A0A314LF02"/>
<dbReference type="Gramene" id="OIT40142">
    <property type="protein sequence ID" value="OIT40142"/>
    <property type="gene ID" value="A4A49_25842"/>
</dbReference>
<evidence type="ECO:0000256" key="4">
    <source>
        <dbReference type="ARBA" id="ARBA00022448"/>
    </source>
</evidence>
<evidence type="ECO:0000256" key="5">
    <source>
        <dbReference type="ARBA" id="ARBA00022753"/>
    </source>
</evidence>
<keyword evidence="14" id="KW-1185">Reference proteome</keyword>
<dbReference type="InterPro" id="IPR017972">
    <property type="entry name" value="Cyt_P450_CS"/>
</dbReference>
<evidence type="ECO:0000256" key="1">
    <source>
        <dbReference type="ARBA" id="ARBA00004177"/>
    </source>
</evidence>
<evidence type="ECO:0000256" key="6">
    <source>
        <dbReference type="ARBA" id="ARBA00022927"/>
    </source>
</evidence>
<dbReference type="GO" id="GO:0009507">
    <property type="term" value="C:chloroplast"/>
    <property type="evidence" value="ECO:0007669"/>
    <property type="project" value="TreeGrafter"/>
</dbReference>
<comment type="cofactor">
    <cofactor evidence="8">
        <name>heme</name>
        <dbReference type="ChEBI" id="CHEBI:30413"/>
    </cofactor>
</comment>
<dbReference type="GO" id="GO:0000813">
    <property type="term" value="C:ESCRT I complex"/>
    <property type="evidence" value="ECO:0007669"/>
    <property type="project" value="UniProtKB-ARBA"/>
</dbReference>
<dbReference type="InterPro" id="IPR029012">
    <property type="entry name" value="Helix_hairpin_bin_sf"/>
</dbReference>
<dbReference type="PRINTS" id="PR00463">
    <property type="entry name" value="EP450I"/>
</dbReference>
<dbReference type="SMR" id="A0A314LF02"/>
<feature type="domain" description="VPS37 C-terminal" evidence="12">
    <location>
        <begin position="152"/>
        <end position="239"/>
    </location>
</feature>
<feature type="compositionally biased region" description="Low complexity" evidence="11">
    <location>
        <begin position="1"/>
        <end position="20"/>
    </location>
</feature>
<dbReference type="Proteomes" id="UP000187609">
    <property type="component" value="Unassembled WGS sequence"/>
</dbReference>
<sequence length="723" mass="81439">MFKQFWGSQGQQAQQRPQEGNNDPWYAPSASSSPGSSRPTTPSPSSSGSFGAQRPTDRPSSASHVSPAEAACIINALKDKSIDELRKLLSGDDAYQNFLLSLEPVKTQNKVRDELRNETLQLARENLEKEPRIMELRNQCRIIRTTELAAAQEKLHELERRKEELLKLYSPGSLLHRLQDAMNKTDEESESLHRQFLEGEIDLTTFVQKYKKLRYSYHKHNKKPPSTKPSSWVSPDWLTKLTSSLTLGQNDDSNIPIASAQLEDVSELLGGALFLPLFKWMNQYGPIYRLAAGPRNFVIVSDPAIAKHVLKNYGKYGKGLVAEVSEFLFGSGFAIAEGPLWTARRRAVVPSLHKKYLSVIVDRVFCRCAERMVEKLTPDAISGSAVNMEAKFSQLTLDVIGLALFNYNFDSLTTDSPVIEAVYTALKEAELRSTDLLPYWQIKALCKVIPRQIKAENAVSLIRQTVEELISKCREIVESEGERINEDEYVNDRDPSILRFLLASREEVSSVQLRDDLLSMLVAGHETTGSVLTWTSYLLSKNPSALKKAHEEVDRVLGGRNPTYEDMRNLKFLTRCITESLRLYPHPPVLIRRALVADVLPGNYKVNAGQDIMISVYNVHHSSEVWERAEEFEPERFDLEGPVPNETNTDFRFIPFSGGPRKCVGDQFALLEATVALAIFLQNFSFELIPDQNITMTTGATIHTTNGLYMKVKQRQKESVLAA</sequence>
<dbReference type="PANTHER" id="PTHR24291">
    <property type="entry name" value="CYTOCHROME P450 FAMILY 4"/>
    <property type="match status" value="1"/>
</dbReference>
<dbReference type="GO" id="GO:0004497">
    <property type="term" value="F:monooxygenase activity"/>
    <property type="evidence" value="ECO:0007669"/>
    <property type="project" value="UniProtKB-KW"/>
</dbReference>
<dbReference type="InterPro" id="IPR001128">
    <property type="entry name" value="Cyt_P450"/>
</dbReference>
<evidence type="ECO:0000256" key="10">
    <source>
        <dbReference type="SAM" id="Coils"/>
    </source>
</evidence>
<dbReference type="PROSITE" id="PS00086">
    <property type="entry name" value="CYTOCHROME_P450"/>
    <property type="match status" value="1"/>
</dbReference>
<dbReference type="PROSITE" id="PS51314">
    <property type="entry name" value="VPS37_C"/>
    <property type="match status" value="1"/>
</dbReference>
<evidence type="ECO:0000256" key="2">
    <source>
        <dbReference type="ARBA" id="ARBA00007617"/>
    </source>
</evidence>
<evidence type="ECO:0000313" key="13">
    <source>
        <dbReference type="EMBL" id="OIT40142.1"/>
    </source>
</evidence>
<dbReference type="SUPFAM" id="SSF140111">
    <property type="entry name" value="Endosomal sorting complex assembly domain"/>
    <property type="match status" value="1"/>
</dbReference>
<dbReference type="PRINTS" id="PR00385">
    <property type="entry name" value="P450"/>
</dbReference>
<feature type="region of interest" description="Disordered" evidence="11">
    <location>
        <begin position="1"/>
        <end position="66"/>
    </location>
</feature>
<feature type="compositionally biased region" description="Low complexity" evidence="11">
    <location>
        <begin position="27"/>
        <end position="49"/>
    </location>
</feature>
<keyword evidence="8" id="KW-0479">Metal-binding</keyword>
<dbReference type="CDD" id="cd11046">
    <property type="entry name" value="CYP97"/>
    <property type="match status" value="1"/>
</dbReference>
<dbReference type="GO" id="GO:0005506">
    <property type="term" value="F:iron ion binding"/>
    <property type="evidence" value="ECO:0007669"/>
    <property type="project" value="InterPro"/>
</dbReference>